<reference evidence="1 2" key="1">
    <citation type="submission" date="2022-01" db="EMBL/GenBank/DDBJ databases">
        <title>Whole genome-based taxonomy of the Shewanellaceae.</title>
        <authorList>
            <person name="Martin-Rodriguez A.J."/>
        </authorList>
    </citation>
    <scope>NUCLEOTIDE SEQUENCE [LARGE SCALE GENOMIC DNA]</scope>
    <source>
        <strain evidence="1 2">DSM 17177</strain>
    </source>
</reference>
<proteinExistence type="predicted"/>
<gene>
    <name evidence="1" type="ORF">L2764_23430</name>
</gene>
<dbReference type="RefSeq" id="WP_248942752.1">
    <property type="nucleotide sequence ID" value="NZ_JAKIKS010000148.1"/>
</dbReference>
<evidence type="ECO:0000313" key="2">
    <source>
        <dbReference type="Proteomes" id="UP001203423"/>
    </source>
</evidence>
<dbReference type="Proteomes" id="UP001203423">
    <property type="component" value="Unassembled WGS sequence"/>
</dbReference>
<keyword evidence="2" id="KW-1185">Reference proteome</keyword>
<accession>A0ABT0LJ04</accession>
<organism evidence="1 2">
    <name type="scientific">Shewanella surugensis</name>
    <dbReference type="NCBI Taxonomy" id="212020"/>
    <lineage>
        <taxon>Bacteria</taxon>
        <taxon>Pseudomonadati</taxon>
        <taxon>Pseudomonadota</taxon>
        <taxon>Gammaproteobacteria</taxon>
        <taxon>Alteromonadales</taxon>
        <taxon>Shewanellaceae</taxon>
        <taxon>Shewanella</taxon>
    </lineage>
</organism>
<evidence type="ECO:0000313" key="1">
    <source>
        <dbReference type="EMBL" id="MCL1127345.1"/>
    </source>
</evidence>
<sequence>MFIHKVMADDTSLIHKEVFNENCAPKDRLATISIDYYDFDGISQLGTITTLDTIVGSLKRAFRQLYRQDFPILTLMRRLYLKRQVTQRILPL</sequence>
<comment type="caution">
    <text evidence="1">The sequence shown here is derived from an EMBL/GenBank/DDBJ whole genome shotgun (WGS) entry which is preliminary data.</text>
</comment>
<dbReference type="EMBL" id="JAKIKS010000148">
    <property type="protein sequence ID" value="MCL1127345.1"/>
    <property type="molecule type" value="Genomic_DNA"/>
</dbReference>
<name>A0ABT0LJ04_9GAMM</name>
<protein>
    <submittedName>
        <fullName evidence="1">Uncharacterized protein</fullName>
    </submittedName>
</protein>